<dbReference type="SUPFAM" id="SSF90209">
    <property type="entry name" value="Ran binding protein zinc finger-like"/>
    <property type="match status" value="1"/>
</dbReference>
<proteinExistence type="predicted"/>
<protein>
    <recommendedName>
        <fullName evidence="5">RanBP2-type domain-containing protein</fullName>
    </recommendedName>
</protein>
<keyword evidence="3" id="KW-0862">Zinc</keyword>
<dbReference type="AlphaFoldDB" id="A0AAV7A2Y2"/>
<evidence type="ECO:0000313" key="7">
    <source>
        <dbReference type="Proteomes" id="UP000824782"/>
    </source>
</evidence>
<organism evidence="6 7">
    <name type="scientific">Engystomops pustulosus</name>
    <name type="common">Tungara frog</name>
    <name type="synonym">Physalaemus pustulosus</name>
    <dbReference type="NCBI Taxonomy" id="76066"/>
    <lineage>
        <taxon>Eukaryota</taxon>
        <taxon>Metazoa</taxon>
        <taxon>Chordata</taxon>
        <taxon>Craniata</taxon>
        <taxon>Vertebrata</taxon>
        <taxon>Euteleostomi</taxon>
        <taxon>Amphibia</taxon>
        <taxon>Batrachia</taxon>
        <taxon>Anura</taxon>
        <taxon>Neobatrachia</taxon>
        <taxon>Hyloidea</taxon>
        <taxon>Leptodactylidae</taxon>
        <taxon>Leiuperinae</taxon>
        <taxon>Engystomops</taxon>
    </lineage>
</organism>
<reference evidence="6" key="1">
    <citation type="thesis" date="2020" institute="ProQuest LLC" country="789 East Eisenhower Parkway, Ann Arbor, MI, USA">
        <title>Comparative Genomics and Chromosome Evolution.</title>
        <authorList>
            <person name="Mudd A.B."/>
        </authorList>
    </citation>
    <scope>NUCLEOTIDE SEQUENCE</scope>
    <source>
        <strain evidence="6">237g6f4</strain>
        <tissue evidence="6">Blood</tissue>
    </source>
</reference>
<evidence type="ECO:0000256" key="3">
    <source>
        <dbReference type="ARBA" id="ARBA00022833"/>
    </source>
</evidence>
<dbReference type="Proteomes" id="UP000824782">
    <property type="component" value="Unassembled WGS sequence"/>
</dbReference>
<feature type="domain" description="RanBP2-type" evidence="5">
    <location>
        <begin position="192"/>
        <end position="223"/>
    </location>
</feature>
<name>A0AAV7A2Y2_ENGPU</name>
<evidence type="ECO:0000256" key="2">
    <source>
        <dbReference type="ARBA" id="ARBA00022771"/>
    </source>
</evidence>
<evidence type="ECO:0000256" key="4">
    <source>
        <dbReference type="PROSITE-ProRule" id="PRU00322"/>
    </source>
</evidence>
<comment type="caution">
    <text evidence="6">The sequence shown here is derived from an EMBL/GenBank/DDBJ whole genome shotgun (WGS) entry which is preliminary data.</text>
</comment>
<dbReference type="InterPro" id="IPR036443">
    <property type="entry name" value="Znf_RanBP2_sf"/>
</dbReference>
<dbReference type="EMBL" id="WNYA01000010">
    <property type="protein sequence ID" value="KAG8552953.1"/>
    <property type="molecule type" value="Genomic_DNA"/>
</dbReference>
<keyword evidence="7" id="KW-1185">Reference proteome</keyword>
<evidence type="ECO:0000313" key="6">
    <source>
        <dbReference type="EMBL" id="KAG8552953.1"/>
    </source>
</evidence>
<keyword evidence="2 4" id="KW-0863">Zinc-finger</keyword>
<dbReference type="PROSITE" id="PS01358">
    <property type="entry name" value="ZF_RANBP2_1"/>
    <property type="match status" value="1"/>
</dbReference>
<sequence length="518" mass="58554">MGLIFSKSRKGAGKVIPKITMKDLVKVEHGKWAIKNAKTILKRAGMPPVGCLDANRWKRFLKEEKDWIDRHGYRMQVQAWLTTSMRHDPLYNTQDDEEEYRVKNFCSDALRYGRYHVGVPTPRTPIVPGQASSGIYPDLSPLMDWGHHSSSTEYGDMTALERANMGPPAYTSTATWAWRHSNPSSPSSPSFQGGEQGWRCGYCQYCNFEQANRCERCKTPKSEFASVCWRLNSFPSNSPVSPVGVSTPYTLTRPRLLTKILRDGESWSAHSINGRGERSNVVEEPNKDKMNLRSATWVCKCGTVHTHETSPGCSTCGQQTPRGVAAFPVITQRTTEGESTDTVQRITWYKPWTQGEQLIMVDKLPDPYKNPNGFYKNMERIRLTYDAAWVDLYSLCSAAAGFPFVDRITSVPVTGINGIEEVPVNGNERLSKSGEMFMKRLKIVTKEIFSQSGIGLPEAFQFSDESVDKYHARLVSIFVDQDFNVSQSDGRDGRILRTCFINGLREELKTELLRIRPE</sequence>
<dbReference type="PROSITE" id="PS50199">
    <property type="entry name" value="ZF_RANBP2_2"/>
    <property type="match status" value="1"/>
</dbReference>
<dbReference type="InterPro" id="IPR001876">
    <property type="entry name" value="Znf_RanBP2"/>
</dbReference>
<keyword evidence="1" id="KW-0479">Metal-binding</keyword>
<gene>
    <name evidence="6" type="ORF">GDO81_003178</name>
</gene>
<evidence type="ECO:0000259" key="5">
    <source>
        <dbReference type="PROSITE" id="PS50199"/>
    </source>
</evidence>
<evidence type="ECO:0000256" key="1">
    <source>
        <dbReference type="ARBA" id="ARBA00022723"/>
    </source>
</evidence>
<accession>A0AAV7A2Y2</accession>
<dbReference type="GO" id="GO:0008270">
    <property type="term" value="F:zinc ion binding"/>
    <property type="evidence" value="ECO:0007669"/>
    <property type="project" value="UniProtKB-KW"/>
</dbReference>